<comment type="caution">
    <text evidence="7">The sequence shown here is derived from an EMBL/GenBank/DDBJ whole genome shotgun (WGS) entry which is preliminary data.</text>
</comment>
<dbReference type="Pfam" id="PF20649">
    <property type="entry name" value="COG5_C"/>
    <property type="match status" value="1"/>
</dbReference>
<keyword evidence="3" id="KW-0333">Golgi apparatus</keyword>
<dbReference type="PANTHER" id="PTHR13228">
    <property type="entry name" value="CONSERVED OLIGOMERIC GOLGI COMPLEX COMPONENT 5"/>
    <property type="match status" value="1"/>
</dbReference>
<sequence length="801" mass="81668">MGKGGDNAGQGPAASDVLQDPVCAPFLGTDFDALKFASAALVQGGDSSTHLREIRAGIDRLETEIRAHLSAHEDELIGSLGSLGPLEVGLDKTALSIAYLRSLTTRVRSETVGCASRVRELTTLASNLRATIDLLQHVAYRLKLISQLRTSVGSESIGLLEAASAARILCQIQSLDETSGIDISGVAALREHEGLLRSARQSVTQRAEAALREGMTGHSQAELGSGLQVFFNLGTLPAAVDQAVAGAAARADAAFAEALDPRRRPAGGAGSGEPAARPSALWEDLASALAALRAGALAAWHLEQVLLVKRDAATGRAFFAAVLEGRAAADARPTGPVVAFWAAALPAVARRFEAAFRAAAGGAPQRATREALEASYPRLAAALEETVAALRRDAQLRGGADAPAAEAPSAPREPFAGLVAVAHPFQQAAGDGARGLLGAGGAGGPNTQPFGAAGLAASVPSPADAQRLVARLHEELKSGASGGRTLAADVAALAARTLRGAAAAVRGAAASGPELRAVSGVAPAALQRNVALCNALAEVPRCLAASLPWLDGCGAGAARARLEATLRDEVGGAQLDLIMPTLRALSEWLEEPLQRLSSQPSGVWAGSETEVAETATSLAAGGAAGERAPSVARALVLRLAARLLAVYVRHASLARPLDGRAAMQIAKDIGDLEAAVAGALVPLEAVPEPARELRAFRKALFIEPALLAEAALGEAADPGLAALPAPVAVHVLVGRGPEAVPSPHARLGLTAPQYSLWLDQHSDAEAIKFIAGAALPAAKRARDAEGGDDPALLALLQALQV</sequence>
<dbReference type="InterPro" id="IPR019465">
    <property type="entry name" value="Cog5"/>
</dbReference>
<evidence type="ECO:0000259" key="6">
    <source>
        <dbReference type="Pfam" id="PF20649"/>
    </source>
</evidence>
<evidence type="ECO:0000256" key="2">
    <source>
        <dbReference type="ARBA" id="ARBA00020974"/>
    </source>
</evidence>
<protein>
    <recommendedName>
        <fullName evidence="2">Conserved oligomeric Golgi complex subunit 5</fullName>
    </recommendedName>
</protein>
<gene>
    <name evidence="7" type="ORF">QBZ16_003148</name>
</gene>
<dbReference type="AlphaFoldDB" id="A0AAD9MNS4"/>
<keyword evidence="4" id="KW-0472">Membrane</keyword>
<evidence type="ECO:0000256" key="3">
    <source>
        <dbReference type="ARBA" id="ARBA00023034"/>
    </source>
</evidence>
<dbReference type="Proteomes" id="UP001255856">
    <property type="component" value="Unassembled WGS sequence"/>
</dbReference>
<reference evidence="7" key="1">
    <citation type="submission" date="2021-01" db="EMBL/GenBank/DDBJ databases">
        <authorList>
            <person name="Eckstrom K.M.E."/>
        </authorList>
    </citation>
    <scope>NUCLEOTIDE SEQUENCE</scope>
    <source>
        <strain evidence="7">UVCC 0001</strain>
    </source>
</reference>
<feature type="domain" description="Conserved oligomeric Golgi complex subunit 5 N-terminal" evidence="5">
    <location>
        <begin position="25"/>
        <end position="148"/>
    </location>
</feature>
<dbReference type="GO" id="GO:0006891">
    <property type="term" value="P:intra-Golgi vesicle-mediated transport"/>
    <property type="evidence" value="ECO:0007669"/>
    <property type="project" value="InterPro"/>
</dbReference>
<dbReference type="InterPro" id="IPR048485">
    <property type="entry name" value="COG5_helical"/>
</dbReference>
<dbReference type="GO" id="GO:0017119">
    <property type="term" value="C:Golgi transport complex"/>
    <property type="evidence" value="ECO:0007669"/>
    <property type="project" value="InterPro"/>
</dbReference>
<name>A0AAD9MNS4_PROWI</name>
<dbReference type="InterPro" id="IPR049176">
    <property type="entry name" value="COG5_N"/>
</dbReference>
<dbReference type="EMBL" id="JASFZW010000003">
    <property type="protein sequence ID" value="KAK2079456.1"/>
    <property type="molecule type" value="Genomic_DNA"/>
</dbReference>
<organism evidence="7 8">
    <name type="scientific">Prototheca wickerhamii</name>
    <dbReference type="NCBI Taxonomy" id="3111"/>
    <lineage>
        <taxon>Eukaryota</taxon>
        <taxon>Viridiplantae</taxon>
        <taxon>Chlorophyta</taxon>
        <taxon>core chlorophytes</taxon>
        <taxon>Trebouxiophyceae</taxon>
        <taxon>Chlorellales</taxon>
        <taxon>Chlorellaceae</taxon>
        <taxon>Prototheca</taxon>
    </lineage>
</organism>
<evidence type="ECO:0000256" key="4">
    <source>
        <dbReference type="ARBA" id="ARBA00023136"/>
    </source>
</evidence>
<dbReference type="Pfam" id="PF10392">
    <property type="entry name" value="COG5_N"/>
    <property type="match status" value="1"/>
</dbReference>
<evidence type="ECO:0000313" key="8">
    <source>
        <dbReference type="Proteomes" id="UP001255856"/>
    </source>
</evidence>
<dbReference type="GO" id="GO:0000139">
    <property type="term" value="C:Golgi membrane"/>
    <property type="evidence" value="ECO:0007669"/>
    <property type="project" value="UniProtKB-SubCell"/>
</dbReference>
<dbReference type="PANTHER" id="PTHR13228:SF3">
    <property type="entry name" value="CONSERVED OLIGOMERIC GOLGI COMPLEX SUBUNIT 5"/>
    <property type="match status" value="1"/>
</dbReference>
<evidence type="ECO:0000313" key="7">
    <source>
        <dbReference type="EMBL" id="KAK2079456.1"/>
    </source>
</evidence>
<evidence type="ECO:0000256" key="1">
    <source>
        <dbReference type="ARBA" id="ARBA00004395"/>
    </source>
</evidence>
<comment type="subcellular location">
    <subcellularLocation>
        <location evidence="1">Golgi apparatus membrane</location>
        <topology evidence="1">Peripheral membrane protein</topology>
    </subcellularLocation>
</comment>
<feature type="domain" description="Conserved oligomeric Golgi complex subunit 5 helical" evidence="6">
    <location>
        <begin position="184"/>
        <end position="386"/>
    </location>
</feature>
<accession>A0AAD9MNS4</accession>
<evidence type="ECO:0000259" key="5">
    <source>
        <dbReference type="Pfam" id="PF10392"/>
    </source>
</evidence>
<proteinExistence type="predicted"/>
<keyword evidence="8" id="KW-1185">Reference proteome</keyword>